<dbReference type="AlphaFoldDB" id="A0ABD1YWQ3"/>
<keyword evidence="2" id="KW-1185">Reference proteome</keyword>
<feature type="non-terminal residue" evidence="1">
    <location>
        <position position="1"/>
    </location>
</feature>
<gene>
    <name evidence="1" type="ORF">R1flu_006437</name>
</gene>
<accession>A0ABD1YWQ3</accession>
<sequence>SDREAEDVYRDNFRRLKSVACEVAVEHGDVDIEGGVALLLNRRRVSHDHTSFKAKYE</sequence>
<dbReference type="Proteomes" id="UP001605036">
    <property type="component" value="Unassembled WGS sequence"/>
</dbReference>
<evidence type="ECO:0000313" key="2">
    <source>
        <dbReference type="Proteomes" id="UP001605036"/>
    </source>
</evidence>
<proteinExistence type="predicted"/>
<name>A0ABD1YWQ3_9MARC</name>
<dbReference type="EMBL" id="JBHFFA010000003">
    <property type="protein sequence ID" value="KAL2634958.1"/>
    <property type="molecule type" value="Genomic_DNA"/>
</dbReference>
<evidence type="ECO:0000313" key="1">
    <source>
        <dbReference type="EMBL" id="KAL2634958.1"/>
    </source>
</evidence>
<comment type="caution">
    <text evidence="1">The sequence shown here is derived from an EMBL/GenBank/DDBJ whole genome shotgun (WGS) entry which is preliminary data.</text>
</comment>
<organism evidence="1 2">
    <name type="scientific">Riccia fluitans</name>
    <dbReference type="NCBI Taxonomy" id="41844"/>
    <lineage>
        <taxon>Eukaryota</taxon>
        <taxon>Viridiplantae</taxon>
        <taxon>Streptophyta</taxon>
        <taxon>Embryophyta</taxon>
        <taxon>Marchantiophyta</taxon>
        <taxon>Marchantiopsida</taxon>
        <taxon>Marchantiidae</taxon>
        <taxon>Marchantiales</taxon>
        <taxon>Ricciaceae</taxon>
        <taxon>Riccia</taxon>
    </lineage>
</organism>
<feature type="non-terminal residue" evidence="1">
    <location>
        <position position="57"/>
    </location>
</feature>
<protein>
    <submittedName>
        <fullName evidence="1">Uncharacterized protein</fullName>
    </submittedName>
</protein>
<reference evidence="1 2" key="1">
    <citation type="submission" date="2024-09" db="EMBL/GenBank/DDBJ databases">
        <title>Chromosome-scale assembly of Riccia fluitans.</title>
        <authorList>
            <person name="Paukszto L."/>
            <person name="Sawicki J."/>
            <person name="Karawczyk K."/>
            <person name="Piernik-Szablinska J."/>
            <person name="Szczecinska M."/>
            <person name="Mazdziarz M."/>
        </authorList>
    </citation>
    <scope>NUCLEOTIDE SEQUENCE [LARGE SCALE GENOMIC DNA]</scope>
    <source>
        <strain evidence="1">Rf_01</strain>
        <tissue evidence="1">Aerial parts of the thallus</tissue>
    </source>
</reference>